<dbReference type="PANTHER" id="PTHR31286">
    <property type="entry name" value="GLYCINE-RICH CELL WALL STRUCTURAL PROTEIN 1.8-LIKE"/>
    <property type="match status" value="1"/>
</dbReference>
<reference evidence="5" key="2">
    <citation type="submission" date="2021-03" db="UniProtKB">
        <authorList>
            <consortium name="EnsemblPlants"/>
        </authorList>
    </citation>
    <scope>IDENTIFICATION</scope>
</reference>
<dbReference type="SUPFAM" id="SSF56219">
    <property type="entry name" value="DNase I-like"/>
    <property type="match status" value="1"/>
</dbReference>
<dbReference type="EMBL" id="UZAU01000666">
    <property type="status" value="NOT_ANNOTATED_CDS"/>
    <property type="molecule type" value="Genomic_DNA"/>
</dbReference>
<dbReference type="InterPro" id="IPR036691">
    <property type="entry name" value="Endo/exonu/phosph_ase_sf"/>
</dbReference>
<name>A0A803Q2N7_CANSA</name>
<dbReference type="OMA" id="HKTIRTH"/>
<proteinExistence type="predicted"/>
<dbReference type="Proteomes" id="UP000596661">
    <property type="component" value="Chromosome 7"/>
</dbReference>
<protein>
    <recommendedName>
        <fullName evidence="7">CCHC-type domain-containing protein</fullName>
    </recommendedName>
</protein>
<keyword evidence="6" id="KW-1185">Reference proteome</keyword>
<dbReference type="Pfam" id="PF14392">
    <property type="entry name" value="zf-CCHC_4"/>
    <property type="match status" value="1"/>
</dbReference>
<organism evidence="5 6">
    <name type="scientific">Cannabis sativa</name>
    <name type="common">Hemp</name>
    <name type="synonym">Marijuana</name>
    <dbReference type="NCBI Taxonomy" id="3483"/>
    <lineage>
        <taxon>Eukaryota</taxon>
        <taxon>Viridiplantae</taxon>
        <taxon>Streptophyta</taxon>
        <taxon>Embryophyta</taxon>
        <taxon>Tracheophyta</taxon>
        <taxon>Spermatophyta</taxon>
        <taxon>Magnoliopsida</taxon>
        <taxon>eudicotyledons</taxon>
        <taxon>Gunneridae</taxon>
        <taxon>Pentapetalae</taxon>
        <taxon>rosids</taxon>
        <taxon>fabids</taxon>
        <taxon>Rosales</taxon>
        <taxon>Cannabaceae</taxon>
        <taxon>Cannabis</taxon>
    </lineage>
</organism>
<dbReference type="Gene3D" id="3.60.10.10">
    <property type="entry name" value="Endonuclease/exonuclease/phosphatase"/>
    <property type="match status" value="1"/>
</dbReference>
<dbReference type="Gramene" id="evm.model.07.1445">
    <property type="protein sequence ID" value="cds.evm.model.07.1445"/>
    <property type="gene ID" value="evm.TU.07.1445"/>
</dbReference>
<evidence type="ECO:0000259" key="2">
    <source>
        <dbReference type="Pfam" id="PF03372"/>
    </source>
</evidence>
<feature type="domain" description="Endonuclease/exonuclease/phosphatase" evidence="2">
    <location>
        <begin position="573"/>
        <end position="722"/>
    </location>
</feature>
<dbReference type="PANTHER" id="PTHR31286:SF167">
    <property type="entry name" value="OS09G0268800 PROTEIN"/>
    <property type="match status" value="1"/>
</dbReference>
<dbReference type="GO" id="GO:0003824">
    <property type="term" value="F:catalytic activity"/>
    <property type="evidence" value="ECO:0007669"/>
    <property type="project" value="InterPro"/>
</dbReference>
<reference evidence="5" key="1">
    <citation type="submission" date="2018-11" db="EMBL/GenBank/DDBJ databases">
        <authorList>
            <person name="Grassa J C."/>
        </authorList>
    </citation>
    <scope>NUCLEOTIDE SEQUENCE [LARGE SCALE GENOMIC DNA]</scope>
</reference>
<evidence type="ECO:0000256" key="1">
    <source>
        <dbReference type="SAM" id="MobiDB-lite"/>
    </source>
</evidence>
<dbReference type="InterPro" id="IPR025558">
    <property type="entry name" value="DUF4283"/>
</dbReference>
<accession>A0A803Q2N7</accession>
<dbReference type="Pfam" id="PF14111">
    <property type="entry name" value="DUF4283"/>
    <property type="match status" value="1"/>
</dbReference>
<dbReference type="InterPro" id="IPR040256">
    <property type="entry name" value="At4g02000-like"/>
</dbReference>
<evidence type="ECO:0000313" key="5">
    <source>
        <dbReference type="EnsemblPlants" id="cds.evm.model.07.1445"/>
    </source>
</evidence>
<evidence type="ECO:0000313" key="6">
    <source>
        <dbReference type="Proteomes" id="UP000596661"/>
    </source>
</evidence>
<dbReference type="EnsemblPlants" id="evm.model.07.1445">
    <property type="protein sequence ID" value="cds.evm.model.07.1445"/>
    <property type="gene ID" value="evm.TU.07.1445"/>
</dbReference>
<dbReference type="AlphaFoldDB" id="A0A803Q2N7"/>
<evidence type="ECO:0000259" key="3">
    <source>
        <dbReference type="Pfam" id="PF14111"/>
    </source>
</evidence>
<feature type="domain" description="Zinc knuckle CX2CX4HX4C" evidence="4">
    <location>
        <begin position="179"/>
        <end position="225"/>
    </location>
</feature>
<feature type="domain" description="DUF4283" evidence="3">
    <location>
        <begin position="37"/>
        <end position="116"/>
    </location>
</feature>
<dbReference type="Pfam" id="PF03372">
    <property type="entry name" value="Exo_endo_phos"/>
    <property type="match status" value="1"/>
</dbReference>
<dbReference type="InterPro" id="IPR025836">
    <property type="entry name" value="Zn_knuckle_CX2CX4HX4C"/>
</dbReference>
<evidence type="ECO:0000259" key="4">
    <source>
        <dbReference type="Pfam" id="PF14392"/>
    </source>
</evidence>
<sequence length="1005" mass="111802">MEIVNAPGAPTSGKAVSCVEATISLNPSASSLKALSTLCLYGRVVAPMAVDADDIKQFVTKNWLKKVAVFGLDVGSSKPNCFKLGFDSEEDRQWALEQGPWSFKGYTFALSAWKPSKEGITTVDNIDLWVQIHNLPHEYFSVVNGTLLGGLIGKVIKLELEEDKPSSWELFLRVLVEIDLERPLTSGCFFDIALGVKRWLQFKYEKVGIFCYFCGCLGHQRRGCSLSSPSTVANLDETPSPLFGPWLSTASRFHDVFSSDSNKKSLAPATVPVEGVGYGEGALIVSRVAGAGVPEENVVERGPRQKLKVMDRGFSEHGKGGQKKWLPKKKPAVFESPTHLPKIMPMTVGYKGEDLLVVNDDTILENPTGLEKGKKPTDSLSIGRGDGPSGPKDKCVPNGLDCVDFGSGPMGPPRNGPGLMNSKEVGQKVFMNTSFAFNERALVIGGCSQNGPDQKEDDGRELIQEAQEELLHDLKHFGKLDLYEIKSLGGDIGVLTTSETNERTTPFKKRKFEGSASLCTRPHKTIRTHPDVVRDFPWDTEEKDRESKLICGPAKPCGGECHISSTGAMRGIAWNCRGLGQTSTVRELKSLVRARSPDFVFLTELKVDATPLVRILKSLHFYFNISVPSIGLAGGIILAWKVDFNFECIACSRNHIYGFVYSDPPSNPWLLLCVYGPPYLHAKKIFWTDLMNLGDRFGGPWLIVGDTNFVLSNSEREGSSGRDPFIPFISNLVDSRGLINLCIQGDKMTWDNHRSGGSHVKSALDKGIVNGAWIQLFPRVVLCSSHTSNSDHRPLFLDTSGPPPNFKRFFKFEEGWTRDVRSKLVVANAWGSVDHSWAPARVFKKLGATRIALLKWNRTQYGRTDWVIKDLEQKLDNIQRLPTGARDWSKECEIRKSLNEMLTRKALYWKQRARNSWLKDGDRCSKFYFLSAAIRGRRNAIESILNKNNVWLTDIDAIGLEFTDYFKGIFEGSALDQSLDCRDLFQERISQEGQEGTLLYPSQMK</sequence>
<dbReference type="InterPro" id="IPR005135">
    <property type="entry name" value="Endo/exonuclease/phosphatase"/>
</dbReference>
<evidence type="ECO:0008006" key="7">
    <source>
        <dbReference type="Google" id="ProtNLM"/>
    </source>
</evidence>
<feature type="region of interest" description="Disordered" evidence="1">
    <location>
        <begin position="366"/>
        <end position="397"/>
    </location>
</feature>